<organism evidence="1 3">
    <name type="scientific">Ilex paraguariensis</name>
    <name type="common">yerba mate</name>
    <dbReference type="NCBI Taxonomy" id="185542"/>
    <lineage>
        <taxon>Eukaryota</taxon>
        <taxon>Viridiplantae</taxon>
        <taxon>Streptophyta</taxon>
        <taxon>Embryophyta</taxon>
        <taxon>Tracheophyta</taxon>
        <taxon>Spermatophyta</taxon>
        <taxon>Magnoliopsida</taxon>
        <taxon>eudicotyledons</taxon>
        <taxon>Gunneridae</taxon>
        <taxon>Pentapetalae</taxon>
        <taxon>asterids</taxon>
        <taxon>campanulids</taxon>
        <taxon>Aquifoliales</taxon>
        <taxon>Aquifoliaceae</taxon>
        <taxon>Ilex</taxon>
    </lineage>
</organism>
<name>A0ABC8QR42_9AQUA</name>
<protein>
    <submittedName>
        <fullName evidence="1">Uncharacterized protein</fullName>
    </submittedName>
</protein>
<dbReference type="AlphaFoldDB" id="A0ABC8QR42"/>
<dbReference type="EMBL" id="CAUOFW020000681">
    <property type="protein sequence ID" value="CAK9134980.1"/>
    <property type="molecule type" value="Genomic_DNA"/>
</dbReference>
<dbReference type="EMBL" id="CAUOFW020008024">
    <property type="protein sequence ID" value="CAK9181400.1"/>
    <property type="molecule type" value="Genomic_DNA"/>
</dbReference>
<evidence type="ECO:0000313" key="3">
    <source>
        <dbReference type="Proteomes" id="UP001642360"/>
    </source>
</evidence>
<keyword evidence="3" id="KW-1185">Reference proteome</keyword>
<proteinExistence type="predicted"/>
<evidence type="ECO:0000313" key="1">
    <source>
        <dbReference type="EMBL" id="CAK9134980.1"/>
    </source>
</evidence>
<evidence type="ECO:0000313" key="2">
    <source>
        <dbReference type="EMBL" id="CAK9181400.1"/>
    </source>
</evidence>
<sequence length="117" mass="13629">MMMCNSSQVLAEPLMISRLIHTQKISTKHQVNTYSHQITGKNLNKVFAKISQIKCSTLQNQKDWMMARSQECSWNNLPQHPLEKYDIDFAQFEPEKEEQVISGKANALSHHCPYKFF</sequence>
<accession>A0ABC8QR42</accession>
<comment type="caution">
    <text evidence="1">The sequence shown here is derived from an EMBL/GenBank/DDBJ whole genome shotgun (WGS) entry which is preliminary data.</text>
</comment>
<reference evidence="1 3" key="1">
    <citation type="submission" date="2024-02" db="EMBL/GenBank/DDBJ databases">
        <authorList>
            <person name="Vignale AGUSTIN F."/>
            <person name="Sosa J E."/>
            <person name="Modenutti C."/>
        </authorList>
    </citation>
    <scope>NUCLEOTIDE SEQUENCE [LARGE SCALE GENOMIC DNA]</scope>
</reference>
<dbReference type="Proteomes" id="UP001642360">
    <property type="component" value="Unassembled WGS sequence"/>
</dbReference>
<gene>
    <name evidence="1" type="ORF">ILEXP_LOCUS1900</name>
    <name evidence="2" type="ORF">ILEXP_LOCUS51454</name>
</gene>